<organism evidence="2 3">
    <name type="scientific">Purpureocillium takamizusanense</name>
    <dbReference type="NCBI Taxonomy" id="2060973"/>
    <lineage>
        <taxon>Eukaryota</taxon>
        <taxon>Fungi</taxon>
        <taxon>Dikarya</taxon>
        <taxon>Ascomycota</taxon>
        <taxon>Pezizomycotina</taxon>
        <taxon>Sordariomycetes</taxon>
        <taxon>Hypocreomycetidae</taxon>
        <taxon>Hypocreales</taxon>
        <taxon>Ophiocordycipitaceae</taxon>
        <taxon>Purpureocillium</taxon>
    </lineage>
</organism>
<reference evidence="2" key="1">
    <citation type="submission" date="2021-11" db="EMBL/GenBank/DDBJ databases">
        <title>Purpureocillium_takamizusanense_genome.</title>
        <authorList>
            <person name="Nguyen N.-H."/>
        </authorList>
    </citation>
    <scope>NUCLEOTIDE SEQUENCE</scope>
    <source>
        <strain evidence="2">PT3</strain>
    </source>
</reference>
<dbReference type="InterPro" id="IPR036291">
    <property type="entry name" value="NAD(P)-bd_dom_sf"/>
</dbReference>
<proteinExistence type="predicted"/>
<dbReference type="Proteomes" id="UP000829364">
    <property type="component" value="Chromosome 2"/>
</dbReference>
<keyword evidence="2" id="KW-0560">Oxidoreductase</keyword>
<dbReference type="InterPro" id="IPR006140">
    <property type="entry name" value="D-isomer_DH_NAD-bd"/>
</dbReference>
<sequence length="210" mass="23078">MAIVVGAAEYGEIDSRLAEIVHEHYTIDACIVLSGICHFQPFGRETKQLLLHGCRFIVSVSPGCRMVAGQETREPVTADKAEAMVDMALSLALASISKNFFDDSPFPAKAPQRKSFVNPADPVLGIAGMGEVGKYVSRMAASRKIRVKYFDKSRLGIDGEAYYQAWYCRSVEELISESDVVFNSTLLDSTERNVAPKKIVPKDSTLPIKV</sequence>
<dbReference type="KEGG" id="ptkz:JDV02_002780"/>
<keyword evidence="3" id="KW-1185">Reference proteome</keyword>
<dbReference type="Pfam" id="PF02826">
    <property type="entry name" value="2-Hacid_dh_C"/>
    <property type="match status" value="1"/>
</dbReference>
<dbReference type="GO" id="GO:0047964">
    <property type="term" value="F:glyoxylate reductase (NADH) activity"/>
    <property type="evidence" value="ECO:0007669"/>
    <property type="project" value="UniProtKB-EC"/>
</dbReference>
<evidence type="ECO:0000313" key="2">
    <source>
        <dbReference type="EMBL" id="UNI16342.1"/>
    </source>
</evidence>
<dbReference type="SUPFAM" id="SSF51735">
    <property type="entry name" value="NAD(P)-binding Rossmann-fold domains"/>
    <property type="match status" value="1"/>
</dbReference>
<feature type="domain" description="D-isomer specific 2-hydroxyacid dehydrogenase NAD-binding" evidence="1">
    <location>
        <begin position="113"/>
        <end position="193"/>
    </location>
</feature>
<evidence type="ECO:0000259" key="1">
    <source>
        <dbReference type="Pfam" id="PF02826"/>
    </source>
</evidence>
<evidence type="ECO:0000313" key="3">
    <source>
        <dbReference type="Proteomes" id="UP000829364"/>
    </source>
</evidence>
<name>A0A9Q8QCL6_9HYPO</name>
<dbReference type="RefSeq" id="XP_047839823.1">
    <property type="nucleotide sequence ID" value="XM_047983851.1"/>
</dbReference>
<accession>A0A9Q8QCL6</accession>
<dbReference type="OrthoDB" id="9991913at2759"/>
<dbReference type="Gene3D" id="3.40.50.720">
    <property type="entry name" value="NAD(P)-binding Rossmann-like Domain"/>
    <property type="match status" value="1"/>
</dbReference>
<dbReference type="GeneID" id="72064740"/>
<dbReference type="EMBL" id="CP086355">
    <property type="protein sequence ID" value="UNI16342.1"/>
    <property type="molecule type" value="Genomic_DNA"/>
</dbReference>
<dbReference type="GO" id="GO:0051287">
    <property type="term" value="F:NAD binding"/>
    <property type="evidence" value="ECO:0007669"/>
    <property type="project" value="InterPro"/>
</dbReference>
<protein>
    <submittedName>
        <fullName evidence="2">Glyoxylate reductase</fullName>
        <ecNumber evidence="2">1.1.1.26</ecNumber>
    </submittedName>
</protein>
<dbReference type="AlphaFoldDB" id="A0A9Q8QCL6"/>
<gene>
    <name evidence="2" type="ORF">JDV02_002780</name>
</gene>
<dbReference type="EC" id="1.1.1.26" evidence="2"/>